<reference evidence="2 3" key="1">
    <citation type="journal article" date="2023" name="Sci. Data">
        <title>Genome assembly of the Korean intertidal mud-creeper Batillaria attramentaria.</title>
        <authorList>
            <person name="Patra A.K."/>
            <person name="Ho P.T."/>
            <person name="Jun S."/>
            <person name="Lee S.J."/>
            <person name="Kim Y."/>
            <person name="Won Y.J."/>
        </authorList>
    </citation>
    <scope>NUCLEOTIDE SEQUENCE [LARGE SCALE GENOMIC DNA]</scope>
    <source>
        <strain evidence="2">Wonlab-2016</strain>
    </source>
</reference>
<evidence type="ECO:0000256" key="1">
    <source>
        <dbReference type="SAM" id="MobiDB-lite"/>
    </source>
</evidence>
<dbReference type="Proteomes" id="UP001519460">
    <property type="component" value="Unassembled WGS sequence"/>
</dbReference>
<feature type="region of interest" description="Disordered" evidence="1">
    <location>
        <begin position="119"/>
        <end position="232"/>
    </location>
</feature>
<feature type="region of interest" description="Disordered" evidence="1">
    <location>
        <begin position="459"/>
        <end position="664"/>
    </location>
</feature>
<feature type="compositionally biased region" description="Basic and acidic residues" evidence="1">
    <location>
        <begin position="135"/>
        <end position="147"/>
    </location>
</feature>
<feature type="compositionally biased region" description="Low complexity" evidence="1">
    <location>
        <begin position="459"/>
        <end position="471"/>
    </location>
</feature>
<feature type="compositionally biased region" description="Polar residues" evidence="1">
    <location>
        <begin position="151"/>
        <end position="163"/>
    </location>
</feature>
<proteinExistence type="predicted"/>
<gene>
    <name evidence="2" type="ORF">BaRGS_00009256</name>
</gene>
<evidence type="ECO:0000313" key="3">
    <source>
        <dbReference type="Proteomes" id="UP001519460"/>
    </source>
</evidence>
<feature type="region of interest" description="Disordered" evidence="1">
    <location>
        <begin position="363"/>
        <end position="433"/>
    </location>
</feature>
<dbReference type="AlphaFoldDB" id="A0ABD0LJA6"/>
<feature type="region of interest" description="Disordered" evidence="1">
    <location>
        <begin position="1"/>
        <end position="89"/>
    </location>
</feature>
<accession>A0ABD0LJA6</accession>
<feature type="compositionally biased region" description="Basic and acidic residues" evidence="1">
    <location>
        <begin position="532"/>
        <end position="554"/>
    </location>
</feature>
<feature type="compositionally biased region" description="Polar residues" evidence="1">
    <location>
        <begin position="587"/>
        <end position="597"/>
    </location>
</feature>
<feature type="compositionally biased region" description="Basic and acidic residues" evidence="1">
    <location>
        <begin position="377"/>
        <end position="387"/>
    </location>
</feature>
<feature type="compositionally biased region" description="Polar residues" evidence="1">
    <location>
        <begin position="1"/>
        <end position="15"/>
    </location>
</feature>
<dbReference type="EMBL" id="JACVVK020000043">
    <property type="protein sequence ID" value="KAK7499604.1"/>
    <property type="molecule type" value="Genomic_DNA"/>
</dbReference>
<feature type="compositionally biased region" description="Polar residues" evidence="1">
    <location>
        <begin position="325"/>
        <end position="339"/>
    </location>
</feature>
<comment type="caution">
    <text evidence="2">The sequence shown here is derived from an EMBL/GenBank/DDBJ whole genome shotgun (WGS) entry which is preliminary data.</text>
</comment>
<feature type="region of interest" description="Disordered" evidence="1">
    <location>
        <begin position="325"/>
        <end position="351"/>
    </location>
</feature>
<keyword evidence="3" id="KW-1185">Reference proteome</keyword>
<feature type="compositionally biased region" description="Low complexity" evidence="1">
    <location>
        <begin position="209"/>
        <end position="231"/>
    </location>
</feature>
<evidence type="ECO:0000313" key="2">
    <source>
        <dbReference type="EMBL" id="KAK7499604.1"/>
    </source>
</evidence>
<name>A0ABD0LJA6_9CAEN</name>
<organism evidence="2 3">
    <name type="scientific">Batillaria attramentaria</name>
    <dbReference type="NCBI Taxonomy" id="370345"/>
    <lineage>
        <taxon>Eukaryota</taxon>
        <taxon>Metazoa</taxon>
        <taxon>Spiralia</taxon>
        <taxon>Lophotrochozoa</taxon>
        <taxon>Mollusca</taxon>
        <taxon>Gastropoda</taxon>
        <taxon>Caenogastropoda</taxon>
        <taxon>Sorbeoconcha</taxon>
        <taxon>Cerithioidea</taxon>
        <taxon>Batillariidae</taxon>
        <taxon>Batillaria</taxon>
    </lineage>
</organism>
<sequence length="664" mass="71950">MTSTVLTTSNGNSTARDAPPPFTAPDSDASLDSDPDAMIGEKTSEEMGTSHVKEKHKKTYNQIISELQNEKRGTRKTGPQHDVAAVDSAPDIIISHDGESIYETIDGKRSLRYKPTGLAVTSLENDVPPASNDSPLDRTYDHLDHFRVSKNKTSGTQGANSPSLAGRPETQARGDGLPPPAAKKKESRPGQTNGSSSGARGSPGRRDTSSPQSKRSSCTSSSSSQGSSSGRRIVCQVTMVGVVENGRPVPIKQPAASNTYFFLESVEDGADSLTEDSSGIHLAPHGKFRIREDKSLTAHAANLPERASDYFILEPLDEQQDVSDMFSTVSPQEGQTLGQGSPGPMQDAWSRCSLHGQNSISSFRGLVEGQKQQRQYRFRDSRIRSCPEDSSPDDTPPTPSSPPLRSRDFRRSLSSPYPRQPEIVSGNVSSTRDRKLDPAFLQARIQQEMLALGLAHNSTSSTATSNHQNNAKKGSASCWSDDYTEPELANTPRGAPRPGNEYFILEPDAASADSDEDVSTAVPVKPTFSFSQDRRAEDRGKKARASPEHADPQGRHRYQRQQSHGIAPRLPRRNQGAATQHKRSKSETPLFSPTNAVSHFEDDGQGPVIVSLKKSKSTEDKVVPDVTTVRPEDEGEESVSGTPSRKGSFRPRIKSAPSKTSVND</sequence>
<protein>
    <submittedName>
        <fullName evidence="2">Uncharacterized protein</fullName>
    </submittedName>
</protein>